<dbReference type="GO" id="GO:0016301">
    <property type="term" value="F:kinase activity"/>
    <property type="evidence" value="ECO:0007669"/>
    <property type="project" value="UniProtKB-KW"/>
</dbReference>
<dbReference type="OrthoDB" id="9804377at2"/>
<evidence type="ECO:0000256" key="3">
    <source>
        <dbReference type="ARBA" id="ARBA00022777"/>
    </source>
</evidence>
<dbReference type="InterPro" id="IPR007373">
    <property type="entry name" value="Thiamin_PyroPKinase_B1-bd"/>
</dbReference>
<keyword evidence="2" id="KW-0547">Nucleotide-binding</keyword>
<keyword evidence="4" id="KW-0067">ATP-binding</keyword>
<dbReference type="EC" id="2.7.6.2" evidence="5"/>
<keyword evidence="3 7" id="KW-0418">Kinase</keyword>
<dbReference type="SUPFAM" id="SSF63862">
    <property type="entry name" value="Thiamin pyrophosphokinase, substrate-binding domain"/>
    <property type="match status" value="1"/>
</dbReference>
<dbReference type="eggNOG" id="COG1564">
    <property type="taxonomic scope" value="Bacteria"/>
</dbReference>
<evidence type="ECO:0000256" key="2">
    <source>
        <dbReference type="ARBA" id="ARBA00022741"/>
    </source>
</evidence>
<dbReference type="InterPro" id="IPR006282">
    <property type="entry name" value="Thi_PPkinase"/>
</dbReference>
<dbReference type="GO" id="GO:0009229">
    <property type="term" value="P:thiamine diphosphate biosynthetic process"/>
    <property type="evidence" value="ECO:0007669"/>
    <property type="project" value="InterPro"/>
</dbReference>
<dbReference type="InterPro" id="IPR053149">
    <property type="entry name" value="TPK"/>
</dbReference>
<evidence type="ECO:0000256" key="4">
    <source>
        <dbReference type="ARBA" id="ARBA00022840"/>
    </source>
</evidence>
<dbReference type="HOGENOM" id="CLU_044237_1_0_14"/>
<evidence type="ECO:0000256" key="1">
    <source>
        <dbReference type="ARBA" id="ARBA00022679"/>
    </source>
</evidence>
<dbReference type="GO" id="GO:0004788">
    <property type="term" value="F:thiamine diphosphokinase activity"/>
    <property type="evidence" value="ECO:0007669"/>
    <property type="project" value="UniProtKB-UniRule"/>
</dbReference>
<dbReference type="PANTHER" id="PTHR41299">
    <property type="entry name" value="THIAMINE PYROPHOSPHOKINASE"/>
    <property type="match status" value="1"/>
</dbReference>
<organism evidence="7 8">
    <name type="scientific">Spiroplasma taiwanense CT-1</name>
    <dbReference type="NCBI Taxonomy" id="1276220"/>
    <lineage>
        <taxon>Bacteria</taxon>
        <taxon>Bacillati</taxon>
        <taxon>Mycoplasmatota</taxon>
        <taxon>Mollicutes</taxon>
        <taxon>Entomoplasmatales</taxon>
        <taxon>Spiroplasmataceae</taxon>
        <taxon>Spiroplasma</taxon>
    </lineage>
</organism>
<dbReference type="InterPro" id="IPR036759">
    <property type="entry name" value="TPK_catalytic_sf"/>
</dbReference>
<dbReference type="GO" id="GO:0006772">
    <property type="term" value="P:thiamine metabolic process"/>
    <property type="evidence" value="ECO:0007669"/>
    <property type="project" value="UniProtKB-UniRule"/>
</dbReference>
<dbReference type="PATRIC" id="fig|1276220.3.peg.953"/>
<feature type="domain" description="Thiamin pyrophosphokinase thiamin-binding" evidence="6">
    <location>
        <begin position="133"/>
        <end position="200"/>
    </location>
</feature>
<sequence length="204" mass="23894">MTKALIIISPTNIDLKNFEKNYFIVGVERGCLELIKQNINIDLAISDFDQVSKAEKELIKLKTKEYIELNPEKYYLDGISALEELKKRKYDDITMIVNPSKRYDMNLSILEYVFNYNLTILNDDSIIFKLNPGKNILNFNNFQEFTYVSFFAKENLKISIKNLKYEVDDLFLIAYSTRAFSNCFIPYKNAIITLDKELIVIMTK</sequence>
<dbReference type="GO" id="GO:0005524">
    <property type="term" value="F:ATP binding"/>
    <property type="evidence" value="ECO:0007669"/>
    <property type="project" value="UniProtKB-KW"/>
</dbReference>
<reference evidence="7 8" key="1">
    <citation type="journal article" date="2013" name="Genome Biol. Evol.">
        <title>Comparison of metabolic capacities and inference of gene content evolution in mosquito-associated Spiroplasma diminutum and S. taiwanense.</title>
        <authorList>
            <person name="Lo W.S."/>
            <person name="Ku C."/>
            <person name="Chen L.L."/>
            <person name="Chang T.H."/>
            <person name="Kuo C.H."/>
        </authorList>
    </citation>
    <scope>NUCLEOTIDE SEQUENCE [LARGE SCALE GENOMIC DNA]</scope>
    <source>
        <strain evidence="7">CT-1</strain>
    </source>
</reference>
<evidence type="ECO:0000313" key="8">
    <source>
        <dbReference type="Proteomes" id="UP000014984"/>
    </source>
</evidence>
<evidence type="ECO:0000313" key="7">
    <source>
        <dbReference type="EMBL" id="AGR41521.1"/>
    </source>
</evidence>
<dbReference type="EMBL" id="CP005074">
    <property type="protein sequence ID" value="AGR41521.1"/>
    <property type="molecule type" value="Genomic_DNA"/>
</dbReference>
<dbReference type="SMART" id="SM00983">
    <property type="entry name" value="TPK_B1_binding"/>
    <property type="match status" value="1"/>
</dbReference>
<dbReference type="GO" id="GO:0030975">
    <property type="term" value="F:thiamine binding"/>
    <property type="evidence" value="ECO:0007669"/>
    <property type="project" value="InterPro"/>
</dbReference>
<name>S5LY45_9MOLU</name>
<dbReference type="Pfam" id="PF04263">
    <property type="entry name" value="TPK_catalytic"/>
    <property type="match status" value="1"/>
</dbReference>
<evidence type="ECO:0000259" key="6">
    <source>
        <dbReference type="SMART" id="SM00983"/>
    </source>
</evidence>
<dbReference type="PANTHER" id="PTHR41299:SF1">
    <property type="entry name" value="THIAMINE PYROPHOSPHOKINASE"/>
    <property type="match status" value="1"/>
</dbReference>
<dbReference type="NCBIfam" id="TIGR01378">
    <property type="entry name" value="thi_PPkinase"/>
    <property type="match status" value="1"/>
</dbReference>
<dbReference type="SUPFAM" id="SSF63999">
    <property type="entry name" value="Thiamin pyrophosphokinase, catalytic domain"/>
    <property type="match status" value="1"/>
</dbReference>
<keyword evidence="1" id="KW-0808">Transferase</keyword>
<evidence type="ECO:0000256" key="5">
    <source>
        <dbReference type="NCBIfam" id="TIGR01378"/>
    </source>
</evidence>
<dbReference type="Pfam" id="PF04265">
    <property type="entry name" value="TPK_B1_binding"/>
    <property type="match status" value="1"/>
</dbReference>
<accession>S5LY45</accession>
<dbReference type="KEGG" id="stai:STAIW_v1c09350"/>
<dbReference type="InterPro" id="IPR036371">
    <property type="entry name" value="TPK_B1-bd_sf"/>
</dbReference>
<proteinExistence type="predicted"/>
<dbReference type="STRING" id="1276220.STAIW_v1c09350"/>
<dbReference type="AlphaFoldDB" id="S5LY45"/>
<dbReference type="RefSeq" id="WP_020834660.1">
    <property type="nucleotide sequence ID" value="NC_021846.1"/>
</dbReference>
<keyword evidence="8" id="KW-1185">Reference proteome</keyword>
<gene>
    <name evidence="7" type="primary">thiN</name>
    <name evidence="7" type="ORF">STAIW_v1c09350</name>
</gene>
<dbReference type="Proteomes" id="UP000014984">
    <property type="component" value="Chromosome"/>
</dbReference>
<dbReference type="InterPro" id="IPR007371">
    <property type="entry name" value="TPK_catalytic"/>
</dbReference>
<dbReference type="Gene3D" id="3.40.50.10240">
    <property type="entry name" value="Thiamin pyrophosphokinase, catalytic domain"/>
    <property type="match status" value="1"/>
</dbReference>
<protein>
    <recommendedName>
        <fullName evidence="5">Thiamine diphosphokinase</fullName>
        <ecNumber evidence="5">2.7.6.2</ecNumber>
    </recommendedName>
</protein>